<feature type="compositionally biased region" description="Polar residues" evidence="1">
    <location>
        <begin position="120"/>
        <end position="132"/>
    </location>
</feature>
<feature type="region of interest" description="Disordered" evidence="1">
    <location>
        <begin position="91"/>
        <end position="132"/>
    </location>
</feature>
<accession>A0ABQ1FS30</accession>
<evidence type="ECO:0000313" key="3">
    <source>
        <dbReference type="Proteomes" id="UP000609323"/>
    </source>
</evidence>
<evidence type="ECO:0000256" key="1">
    <source>
        <dbReference type="SAM" id="MobiDB-lite"/>
    </source>
</evidence>
<organism evidence="2 3">
    <name type="scientific">Paenibacillus physcomitrellae</name>
    <dbReference type="NCBI Taxonomy" id="1619311"/>
    <lineage>
        <taxon>Bacteria</taxon>
        <taxon>Bacillati</taxon>
        <taxon>Bacillota</taxon>
        <taxon>Bacilli</taxon>
        <taxon>Bacillales</taxon>
        <taxon>Paenibacillaceae</taxon>
        <taxon>Paenibacillus</taxon>
    </lineage>
</organism>
<evidence type="ECO:0008006" key="4">
    <source>
        <dbReference type="Google" id="ProtNLM"/>
    </source>
</evidence>
<dbReference type="Proteomes" id="UP000609323">
    <property type="component" value="Unassembled WGS sequence"/>
</dbReference>
<proteinExistence type="predicted"/>
<comment type="caution">
    <text evidence="2">The sequence shown here is derived from an EMBL/GenBank/DDBJ whole genome shotgun (WGS) entry which is preliminary data.</text>
</comment>
<protein>
    <recommendedName>
        <fullName evidence="4">Phage protein</fullName>
    </recommendedName>
</protein>
<gene>
    <name evidence="2" type="ORF">GCM10010917_09760</name>
</gene>
<name>A0ABQ1FS30_9BACL</name>
<reference evidence="3" key="1">
    <citation type="journal article" date="2019" name="Int. J. Syst. Evol. Microbiol.">
        <title>The Global Catalogue of Microorganisms (GCM) 10K type strain sequencing project: providing services to taxonomists for standard genome sequencing and annotation.</title>
        <authorList>
            <consortium name="The Broad Institute Genomics Platform"/>
            <consortium name="The Broad Institute Genome Sequencing Center for Infectious Disease"/>
            <person name="Wu L."/>
            <person name="Ma J."/>
        </authorList>
    </citation>
    <scope>NUCLEOTIDE SEQUENCE [LARGE SCALE GENOMIC DNA]</scope>
    <source>
        <strain evidence="3">CGMCC 1.15044</strain>
    </source>
</reference>
<dbReference type="EMBL" id="BMHF01000002">
    <property type="protein sequence ID" value="GGA26977.1"/>
    <property type="molecule type" value="Genomic_DNA"/>
</dbReference>
<sequence>MLTFEQKLEILESFPQLERRNVSLKRVNFHYEQSVHDKKTVAYHIHPNGNGFIYAGLLEGYETDDKGFVNIRDYSEAELRSLVAKSILSLSGDGSEPDKPAGASPSPAASDAPPVPSVVRTQTSGGIWTNDSGQTLTLKYEDDLWYIYSGESLEMAFETREEAGEYLAEEGFTPQKG</sequence>
<feature type="compositionally biased region" description="Low complexity" evidence="1">
    <location>
        <begin position="100"/>
        <end position="112"/>
    </location>
</feature>
<keyword evidence="3" id="KW-1185">Reference proteome</keyword>
<evidence type="ECO:0000313" key="2">
    <source>
        <dbReference type="EMBL" id="GGA26977.1"/>
    </source>
</evidence>
<dbReference type="RefSeq" id="WP_094095453.1">
    <property type="nucleotide sequence ID" value="NZ_BMHF01000002.1"/>
</dbReference>